<feature type="domain" description="EamA" evidence="7">
    <location>
        <begin position="164"/>
        <end position="299"/>
    </location>
</feature>
<feature type="transmembrane region" description="Helical" evidence="6">
    <location>
        <begin position="259"/>
        <end position="276"/>
    </location>
</feature>
<comment type="caution">
    <text evidence="8">The sequence shown here is derived from an EMBL/GenBank/DDBJ whole genome shotgun (WGS) entry which is preliminary data.</text>
</comment>
<evidence type="ECO:0000256" key="5">
    <source>
        <dbReference type="ARBA" id="ARBA00023136"/>
    </source>
</evidence>
<evidence type="ECO:0000259" key="7">
    <source>
        <dbReference type="Pfam" id="PF00892"/>
    </source>
</evidence>
<dbReference type="PANTHER" id="PTHR32322:SF2">
    <property type="entry name" value="EAMA DOMAIN-CONTAINING PROTEIN"/>
    <property type="match status" value="1"/>
</dbReference>
<feature type="transmembrane region" description="Helical" evidence="6">
    <location>
        <begin position="20"/>
        <end position="42"/>
    </location>
</feature>
<comment type="similarity">
    <text evidence="2">Belongs to the EamA transporter family.</text>
</comment>
<keyword evidence="5 6" id="KW-0472">Membrane</keyword>
<evidence type="ECO:0000313" key="9">
    <source>
        <dbReference type="Proteomes" id="UP000245252"/>
    </source>
</evidence>
<comment type="subcellular location">
    <subcellularLocation>
        <location evidence="1">Membrane</location>
        <topology evidence="1">Multi-pass membrane protein</topology>
    </subcellularLocation>
</comment>
<feature type="transmembrane region" description="Helical" evidence="6">
    <location>
        <begin position="83"/>
        <end position="103"/>
    </location>
</feature>
<feature type="transmembrane region" description="Helical" evidence="6">
    <location>
        <begin position="163"/>
        <end position="182"/>
    </location>
</feature>
<dbReference type="SUPFAM" id="SSF103481">
    <property type="entry name" value="Multidrug resistance efflux transporter EmrE"/>
    <property type="match status" value="2"/>
</dbReference>
<sequence>MTRTLATSLRPGNGLMGLALLVLIQAALVICWSAGFIGIRFASDHAPIFLILLWRSLVSGMVLLPFALTIGPRLRWKDVLPQVLFGALAMAAYLGAFSFAISLGVPTGLVALITDMLPLMVAALSWPMLGQMLTGRQWIGSFVGLVGVLIASGWSVSIADVPLWAYALPILGTLSLAVAVLLQKRSPAGAMPIHQSLCIQCLSAAVIFSVFAWREGGVAPILEIGFVGGILWLVFVATIGAWSLYYLALRRSSPAQVTAVLYLSPPVVMIWAWIMFDEPLTWAMAFGMLVSLAGIVIVARSPKRGSVKKRLDEALAHSA</sequence>
<dbReference type="AlphaFoldDB" id="A0A2U2DVI1"/>
<dbReference type="EMBL" id="QFBC01000002">
    <property type="protein sequence ID" value="PWE57314.1"/>
    <property type="molecule type" value="Genomic_DNA"/>
</dbReference>
<accession>A0A2U2DVI1</accession>
<keyword evidence="9" id="KW-1185">Reference proteome</keyword>
<evidence type="ECO:0000256" key="4">
    <source>
        <dbReference type="ARBA" id="ARBA00022989"/>
    </source>
</evidence>
<dbReference type="Pfam" id="PF00892">
    <property type="entry name" value="EamA"/>
    <property type="match status" value="2"/>
</dbReference>
<reference evidence="8 9" key="1">
    <citation type="submission" date="2018-05" db="EMBL/GenBank/DDBJ databases">
        <title>The draft genome of strain NS-104.</title>
        <authorList>
            <person name="Hang P."/>
            <person name="Jiang J."/>
        </authorList>
    </citation>
    <scope>NUCLEOTIDE SEQUENCE [LARGE SCALE GENOMIC DNA]</scope>
    <source>
        <strain evidence="8 9">NS-104</strain>
    </source>
</reference>
<feature type="domain" description="EamA" evidence="7">
    <location>
        <begin position="26"/>
        <end position="152"/>
    </location>
</feature>
<keyword evidence="3 6" id="KW-0812">Transmembrane</keyword>
<dbReference type="InterPro" id="IPR050638">
    <property type="entry name" value="AA-Vitamin_Transporters"/>
</dbReference>
<evidence type="ECO:0000256" key="6">
    <source>
        <dbReference type="SAM" id="Phobius"/>
    </source>
</evidence>
<feature type="transmembrane region" description="Helical" evidence="6">
    <location>
        <begin position="225"/>
        <end position="247"/>
    </location>
</feature>
<gene>
    <name evidence="8" type="ORF">DEM27_06675</name>
</gene>
<feature type="transmembrane region" description="Helical" evidence="6">
    <location>
        <begin position="48"/>
        <end position="71"/>
    </location>
</feature>
<dbReference type="GO" id="GO:0016020">
    <property type="term" value="C:membrane"/>
    <property type="evidence" value="ECO:0007669"/>
    <property type="project" value="UniProtKB-SubCell"/>
</dbReference>
<feature type="transmembrane region" description="Helical" evidence="6">
    <location>
        <begin position="194"/>
        <end position="213"/>
    </location>
</feature>
<evidence type="ECO:0000256" key="2">
    <source>
        <dbReference type="ARBA" id="ARBA00007362"/>
    </source>
</evidence>
<protein>
    <submittedName>
        <fullName evidence="8">EamA family transporter</fullName>
    </submittedName>
</protein>
<proteinExistence type="inferred from homology"/>
<name>A0A2U2DVI1_9HYPH</name>
<evidence type="ECO:0000313" key="8">
    <source>
        <dbReference type="EMBL" id="PWE57314.1"/>
    </source>
</evidence>
<dbReference type="RefSeq" id="WP_109457418.1">
    <property type="nucleotide sequence ID" value="NZ_QFBC01000002.1"/>
</dbReference>
<dbReference type="OrthoDB" id="9809509at2"/>
<evidence type="ECO:0000256" key="1">
    <source>
        <dbReference type="ARBA" id="ARBA00004141"/>
    </source>
</evidence>
<evidence type="ECO:0000256" key="3">
    <source>
        <dbReference type="ARBA" id="ARBA00022692"/>
    </source>
</evidence>
<dbReference type="PANTHER" id="PTHR32322">
    <property type="entry name" value="INNER MEMBRANE TRANSPORTER"/>
    <property type="match status" value="1"/>
</dbReference>
<feature type="transmembrane region" description="Helical" evidence="6">
    <location>
        <begin position="138"/>
        <end position="157"/>
    </location>
</feature>
<dbReference type="InterPro" id="IPR000620">
    <property type="entry name" value="EamA_dom"/>
</dbReference>
<feature type="transmembrane region" description="Helical" evidence="6">
    <location>
        <begin position="282"/>
        <end position="300"/>
    </location>
</feature>
<organism evidence="8 9">
    <name type="scientific">Metarhizobium album</name>
    <dbReference type="NCBI Taxonomy" id="2182425"/>
    <lineage>
        <taxon>Bacteria</taxon>
        <taxon>Pseudomonadati</taxon>
        <taxon>Pseudomonadota</taxon>
        <taxon>Alphaproteobacteria</taxon>
        <taxon>Hyphomicrobiales</taxon>
        <taxon>Rhizobiaceae</taxon>
        <taxon>Metarhizobium</taxon>
    </lineage>
</organism>
<dbReference type="Proteomes" id="UP000245252">
    <property type="component" value="Unassembled WGS sequence"/>
</dbReference>
<dbReference type="InterPro" id="IPR037185">
    <property type="entry name" value="EmrE-like"/>
</dbReference>
<keyword evidence="4 6" id="KW-1133">Transmembrane helix</keyword>